<feature type="transmembrane region" description="Helical" evidence="1">
    <location>
        <begin position="127"/>
        <end position="147"/>
    </location>
</feature>
<organism evidence="2 3">
    <name type="scientific">Aduncisulcus paluster</name>
    <dbReference type="NCBI Taxonomy" id="2918883"/>
    <lineage>
        <taxon>Eukaryota</taxon>
        <taxon>Metamonada</taxon>
        <taxon>Carpediemonas-like organisms</taxon>
        <taxon>Aduncisulcus</taxon>
    </lineage>
</organism>
<dbReference type="Proteomes" id="UP001057375">
    <property type="component" value="Unassembled WGS sequence"/>
</dbReference>
<keyword evidence="3" id="KW-1185">Reference proteome</keyword>
<keyword evidence="1" id="KW-0472">Membrane</keyword>
<protein>
    <recommendedName>
        <fullName evidence="4">SSD domain-containing protein</fullName>
    </recommendedName>
</protein>
<dbReference type="EMBL" id="BQXS01011921">
    <property type="protein sequence ID" value="GKT18196.1"/>
    <property type="molecule type" value="Genomic_DNA"/>
</dbReference>
<keyword evidence="1" id="KW-1133">Transmembrane helix</keyword>
<evidence type="ECO:0000313" key="3">
    <source>
        <dbReference type="Proteomes" id="UP001057375"/>
    </source>
</evidence>
<evidence type="ECO:0000313" key="2">
    <source>
        <dbReference type="EMBL" id="GKT18196.1"/>
    </source>
</evidence>
<feature type="transmembrane region" description="Helical" evidence="1">
    <location>
        <begin position="59"/>
        <end position="82"/>
    </location>
</feature>
<feature type="transmembrane region" description="Helical" evidence="1">
    <location>
        <begin position="495"/>
        <end position="518"/>
    </location>
</feature>
<proteinExistence type="predicted"/>
<sequence length="798" mass="90806">MDLSRITTQMGHKLYSFLPVDISPSRNGESKLEAFVRVKEWDIGRRTMVFGAREDPDDYFVALRSASAIHIFLFILFVIGIIGCRIYENKVLKYIDIVRKKHHSMMTSLSSMLYKIVSIVLKAADYLISGLTLWALLIYMIKFFALYQTRDKVLDIQEVFTNIDDLVFPTIIQTPIMGILQEDYLTNAHSFFEEMVPMSGILSLTSPEMGQEILRIYNIVKDEENYGMSYSTNFKETLCVVLFGFDYEECLSAGIDATNLLDALTEMNVEPNVISMEVENLMVNQLSARGVENMRLIAYLFEGMFRNEACSSIAASIHDVIFPTRVQTLPRIYNTLEWDSPLFTWEVDTYRYLPENSSLELADARADAEIMRTRLLNNGMIDENSNYFPVDVDFEKYLPAQTYDRLESCVNQSGYDYFMNHFSKSFRYIAKEMDTKAEDTLIPLYMLREMFHLFSIAIAYCVLFVLNLSIMYLLVLKSSTLNTVDLSSSKLKNKYYSHAYTVLFSVFFINMAIGYMIVHAGHVVKGKSSHTELITQVAVDTHTAIASASVLVRTPSFIAIPFQDQDAAEIQYMSTSYPYYAVDGFELVSRSLAFEYPSSYHQSPNKSSHYHHSMHRNLTIPSTDFEAMAITLLGNTSVFDPSVVFFKFGSLQYQKDLPISLLSEYALTPFQMALIANGGALYSTDLSVDSFAIASQSFSNSMFSDQYILSESNKDEILARRFRNFTDFVLHAEMFSTGTTSNVLDGIGKSFTQTILVSITMALGSMLVPSGLALWFIIKNWRFMILYKGIAGSQKHLK</sequence>
<accession>A0ABQ5JUZ5</accession>
<evidence type="ECO:0000256" key="1">
    <source>
        <dbReference type="SAM" id="Phobius"/>
    </source>
</evidence>
<evidence type="ECO:0008006" key="4">
    <source>
        <dbReference type="Google" id="ProtNLM"/>
    </source>
</evidence>
<feature type="transmembrane region" description="Helical" evidence="1">
    <location>
        <begin position="755"/>
        <end position="778"/>
    </location>
</feature>
<reference evidence="2" key="1">
    <citation type="submission" date="2022-03" db="EMBL/GenBank/DDBJ databases">
        <title>Draft genome sequence of Aduncisulcus paluster, a free-living microaerophilic Fornicata.</title>
        <authorList>
            <person name="Yuyama I."/>
            <person name="Kume K."/>
            <person name="Tamura T."/>
            <person name="Inagaki Y."/>
            <person name="Hashimoto T."/>
        </authorList>
    </citation>
    <scope>NUCLEOTIDE SEQUENCE</scope>
    <source>
        <strain evidence="2">NY0171</strain>
    </source>
</reference>
<keyword evidence="1" id="KW-0812">Transmembrane</keyword>
<name>A0ABQ5JUZ5_9EUKA</name>
<comment type="caution">
    <text evidence="2">The sequence shown here is derived from an EMBL/GenBank/DDBJ whole genome shotgun (WGS) entry which is preliminary data.</text>
</comment>
<feature type="transmembrane region" description="Helical" evidence="1">
    <location>
        <begin position="451"/>
        <end position="475"/>
    </location>
</feature>
<gene>
    <name evidence="2" type="ORF">ADUPG1_011259</name>
</gene>